<dbReference type="Gene3D" id="3.60.20.40">
    <property type="match status" value="1"/>
</dbReference>
<feature type="binding site" evidence="3">
    <location>
        <begin position="459"/>
        <end position="461"/>
    </location>
    <ligand>
        <name>L-glutamate</name>
        <dbReference type="ChEBI" id="CHEBI:29985"/>
    </ligand>
</feature>
<name>A0A6I8TR87_AEDAE</name>
<dbReference type="EnsemblMetazoa" id="AAEL017331-RB">
    <property type="protein sequence ID" value="AAEL017331-PB"/>
    <property type="gene ID" value="AAEL017331"/>
</dbReference>
<feature type="binding site" evidence="3">
    <location>
        <position position="483"/>
    </location>
    <ligand>
        <name>L-glutamate</name>
        <dbReference type="ChEBI" id="CHEBI:29985"/>
    </ligand>
</feature>
<dbReference type="InterPro" id="IPR043138">
    <property type="entry name" value="GGT_lsub"/>
</dbReference>
<dbReference type="InterPro" id="IPR043137">
    <property type="entry name" value="GGT_ssub_C"/>
</dbReference>
<dbReference type="GO" id="GO:0006751">
    <property type="term" value="P:glutathione catabolic process"/>
    <property type="evidence" value="ECO:0007669"/>
    <property type="project" value="InterPro"/>
</dbReference>
<keyword evidence="5" id="KW-1185">Reference proteome</keyword>
<keyword evidence="1" id="KW-1199">Hemostasis impairing toxin</keyword>
<dbReference type="FunFam" id="3.60.20.40:FF:000001">
    <property type="entry name" value="Gamma-glutamyltranspeptidase 1"/>
    <property type="match status" value="1"/>
</dbReference>
<dbReference type="AlphaFoldDB" id="A0A6I8TR87"/>
<dbReference type="FunCoup" id="A0A6I8TR87">
    <property type="interactions" value="81"/>
</dbReference>
<dbReference type="FunFam" id="1.10.246.130:FF:000001">
    <property type="entry name" value="Gamma-glutamyltransferase 5 isoform 1"/>
    <property type="match status" value="1"/>
</dbReference>
<evidence type="ECO:0000313" key="4">
    <source>
        <dbReference type="EnsemblMetazoa" id="AAEL017331-PB"/>
    </source>
</evidence>
<feature type="binding site" evidence="3">
    <location>
        <position position="165"/>
    </location>
    <ligand>
        <name>L-glutamate</name>
        <dbReference type="ChEBI" id="CHEBI:29985"/>
    </ligand>
</feature>
<dbReference type="InterPro" id="IPR029055">
    <property type="entry name" value="Ntn_hydrolases_N"/>
</dbReference>
<reference evidence="4" key="2">
    <citation type="submission" date="2020-05" db="UniProtKB">
        <authorList>
            <consortium name="EnsemblMetazoa"/>
        </authorList>
    </citation>
    <scope>IDENTIFICATION</scope>
    <source>
        <strain evidence="4">LVP_AGWG</strain>
    </source>
</reference>
<evidence type="ECO:0000256" key="1">
    <source>
        <dbReference type="ARBA" id="ARBA00084097"/>
    </source>
</evidence>
<keyword evidence="1" id="KW-0800">Toxin</keyword>
<dbReference type="InParanoid" id="A0A6I8TR87"/>
<dbReference type="NCBIfam" id="TIGR00066">
    <property type="entry name" value="g_glut_trans"/>
    <property type="match status" value="1"/>
</dbReference>
<feature type="active site" description="Nucleophile" evidence="2">
    <location>
        <position position="441"/>
    </location>
</feature>
<dbReference type="PRINTS" id="PR01210">
    <property type="entry name" value="GGTRANSPTASE"/>
</dbReference>
<dbReference type="PANTHER" id="PTHR11686:SF9">
    <property type="entry name" value="RE13973P"/>
    <property type="match status" value="1"/>
</dbReference>
<dbReference type="InterPro" id="IPR000101">
    <property type="entry name" value="GGT_peptidase"/>
</dbReference>
<feature type="binding site" evidence="3">
    <location>
        <position position="534"/>
    </location>
    <ligand>
        <name>L-glutamate</name>
        <dbReference type="ChEBI" id="CHEBI:29985"/>
    </ligand>
</feature>
<reference evidence="4 5" key="1">
    <citation type="submission" date="2017-06" db="EMBL/GenBank/DDBJ databases">
        <title>Aedes aegypti genome working group (AGWG) sequencing and assembly.</title>
        <authorList>
            <consortium name="Aedes aegypti Genome Working Group (AGWG)"/>
            <person name="Matthews B.J."/>
        </authorList>
    </citation>
    <scope>NUCLEOTIDE SEQUENCE [LARGE SCALE GENOMIC DNA]</scope>
    <source>
        <strain evidence="4 5">LVP_AGWG</strain>
    </source>
</reference>
<dbReference type="SUPFAM" id="SSF56235">
    <property type="entry name" value="N-terminal nucleophile aminohydrolases (Ntn hydrolases)"/>
    <property type="match status" value="1"/>
</dbReference>
<sequence>MERKSYTGYLFTTEIFQKKQLNIKETQKHYKSNLLRFVTKRFHVFCIGSLFAIAFMYFQKPPQIIRQSESSRQLIPPNPQSTDTKVTPSYTPLHIFQKAAVCSDSEICSGIGRDILQKNGTVVDAALATMFCAGLSNMQSMGIGGGFIMNIYIKKENKAYTLDAREITAIAATQNMHLHDPLTTNEGPLSIATPGELKGYWEAHKRFGKLKWKEVMEPTLNICRNGFEMSKHMSDSLHVNLNVKNDQGLRQMYFDEATGTFHKPGTVIKPEQLCNTLQYIAENGGNSLYEGELLDQFAEDLKDMGSIITKEDLEKYEVRWSNSIPIDINGDIMYVVPPPASGILLSFIMNILKNYNFEPNDLSTVNSTILTYHRIIEAFKHAYGRRSQIGDPKFVDIEDLVQKMTSPDYGEKIRKTIDDSSTKLHPHDYGGHFFIKESHGTAHLSLIGSNGDAVSVTSSINFYFGAALSGKRTGIIVNSGMDDFSSPGLQNYFGLPGSKRNYIQPQKRALSSMSPTIIVGNDGNVKLIVGAAGGTKITTAVVMTIMKYLWFGSDIKEAVDSPRIHHQLIPMTLQYEFGNLEDVLLGLEAKGHVTKRYRERGSIVCAIAQNNTGIYANADFRKGGDVVGF</sequence>
<dbReference type="Pfam" id="PF01019">
    <property type="entry name" value="G_glu_transpept"/>
    <property type="match status" value="1"/>
</dbReference>
<dbReference type="PANTHER" id="PTHR11686">
    <property type="entry name" value="GAMMA GLUTAMYL TRANSPEPTIDASE"/>
    <property type="match status" value="1"/>
</dbReference>
<dbReference type="GO" id="GO:0005886">
    <property type="term" value="C:plasma membrane"/>
    <property type="evidence" value="ECO:0007669"/>
    <property type="project" value="TreeGrafter"/>
</dbReference>
<evidence type="ECO:0000256" key="3">
    <source>
        <dbReference type="PIRSR" id="PIRSR600101-2"/>
    </source>
</evidence>
<keyword evidence="1" id="KW-1202">Platelet aggregation activating toxin</keyword>
<gene>
    <name evidence="4" type="primary">23687751</name>
</gene>
<dbReference type="Gene3D" id="1.10.246.130">
    <property type="match status" value="1"/>
</dbReference>
<dbReference type="GO" id="GO:0036374">
    <property type="term" value="F:glutathione hydrolase activity"/>
    <property type="evidence" value="ECO:0007669"/>
    <property type="project" value="InterPro"/>
</dbReference>
<feature type="binding site" evidence="3">
    <location>
        <begin position="511"/>
        <end position="512"/>
    </location>
    <ligand>
        <name>L-glutamate</name>
        <dbReference type="ChEBI" id="CHEBI:29985"/>
    </ligand>
</feature>
<accession>A0A6I8TR87</accession>
<proteinExistence type="predicted"/>
<dbReference type="Proteomes" id="UP000008820">
    <property type="component" value="Chromosome 1"/>
</dbReference>
<evidence type="ECO:0000313" key="5">
    <source>
        <dbReference type="Proteomes" id="UP000008820"/>
    </source>
</evidence>
<organism evidence="4 5">
    <name type="scientific">Aedes aegypti</name>
    <name type="common">Yellowfever mosquito</name>
    <name type="synonym">Culex aegypti</name>
    <dbReference type="NCBI Taxonomy" id="7159"/>
    <lineage>
        <taxon>Eukaryota</taxon>
        <taxon>Metazoa</taxon>
        <taxon>Ecdysozoa</taxon>
        <taxon>Arthropoda</taxon>
        <taxon>Hexapoda</taxon>
        <taxon>Insecta</taxon>
        <taxon>Pterygota</taxon>
        <taxon>Neoptera</taxon>
        <taxon>Endopterygota</taxon>
        <taxon>Diptera</taxon>
        <taxon>Nematocera</taxon>
        <taxon>Culicoidea</taxon>
        <taxon>Culicidae</taxon>
        <taxon>Culicinae</taxon>
        <taxon>Aedini</taxon>
        <taxon>Aedes</taxon>
        <taxon>Stegomyia</taxon>
    </lineage>
</organism>
<protein>
    <submittedName>
        <fullName evidence="4">Uncharacterized protein</fullName>
    </submittedName>
</protein>
<dbReference type="OrthoDB" id="1081007at2759"/>
<evidence type="ECO:0000256" key="2">
    <source>
        <dbReference type="PIRSR" id="PIRSR600101-1"/>
    </source>
</evidence>